<protein>
    <submittedName>
        <fullName evidence="1">Uracil-DNA glycosylase</fullName>
    </submittedName>
</protein>
<evidence type="ECO:0000313" key="1">
    <source>
        <dbReference type="EMBL" id="GMQ61244.1"/>
    </source>
</evidence>
<evidence type="ECO:0000313" key="2">
    <source>
        <dbReference type="Proteomes" id="UP001374599"/>
    </source>
</evidence>
<organism evidence="1 2">
    <name type="scientific">Vallitalea maricola</name>
    <dbReference type="NCBI Taxonomy" id="3074433"/>
    <lineage>
        <taxon>Bacteria</taxon>
        <taxon>Bacillati</taxon>
        <taxon>Bacillota</taxon>
        <taxon>Clostridia</taxon>
        <taxon>Lachnospirales</taxon>
        <taxon>Vallitaleaceae</taxon>
        <taxon>Vallitalea</taxon>
    </lineage>
</organism>
<sequence length="193" mass="21878">MMLMDEKVNLNIVNDLNSLEKKCMETFIPDEGERVVFGEGPANAKFMLIGEAPGAHEAKIGRAFIGNAGKILNRYLEESDIHRELAYITNVVKVRPPGNRTPKKSEVNESLPFLQRQIELIKPQVVVCLGRIAVQAIINPKAKITEIRGVWQQIKNIQIMPTYHPSVVFHDEIKKELLKKDLFEVGKILKKLL</sequence>
<dbReference type="EMBL" id="BTPU01000006">
    <property type="protein sequence ID" value="GMQ61244.1"/>
    <property type="molecule type" value="Genomic_DNA"/>
</dbReference>
<dbReference type="Proteomes" id="UP001374599">
    <property type="component" value="Unassembled WGS sequence"/>
</dbReference>
<comment type="caution">
    <text evidence="1">The sequence shown here is derived from an EMBL/GenBank/DDBJ whole genome shotgun (WGS) entry which is preliminary data.</text>
</comment>
<proteinExistence type="predicted"/>
<keyword evidence="2" id="KW-1185">Reference proteome</keyword>
<name>A0ACB5UFC0_9FIRM</name>
<accession>A0ACB5UFC0</accession>
<gene>
    <name evidence="1" type="ORF">AN2V17_04720</name>
</gene>
<reference evidence="1" key="1">
    <citation type="submission" date="2023-09" db="EMBL/GenBank/DDBJ databases">
        <title>Vallitalea sediminicola and Vallitalea maricola sp. nov., anaerobic bacteria isolated from marine sediment.</title>
        <authorList>
            <person name="Hirano S."/>
            <person name="Maeda A."/>
            <person name="Terahara T."/>
            <person name="Mori K."/>
            <person name="Hamada M."/>
            <person name="Matsumoto R."/>
            <person name="Kobayashi T."/>
        </authorList>
    </citation>
    <scope>NUCLEOTIDE SEQUENCE</scope>
    <source>
        <strain evidence="1">AN17-2</strain>
    </source>
</reference>